<dbReference type="InterPro" id="IPR024607">
    <property type="entry name" value="Sulfatase_CS"/>
</dbReference>
<dbReference type="InterPro" id="IPR000917">
    <property type="entry name" value="Sulfatase_N"/>
</dbReference>
<evidence type="ECO:0000256" key="6">
    <source>
        <dbReference type="ARBA" id="ARBA00023180"/>
    </source>
</evidence>
<evidence type="ECO:0000259" key="8">
    <source>
        <dbReference type="Pfam" id="PF00884"/>
    </source>
</evidence>
<feature type="domain" description="Sulfatase N-terminal" evidence="8">
    <location>
        <begin position="21"/>
        <end position="347"/>
    </location>
</feature>
<evidence type="ECO:0000256" key="3">
    <source>
        <dbReference type="ARBA" id="ARBA00022723"/>
    </source>
</evidence>
<feature type="signal peptide" evidence="7">
    <location>
        <begin position="1"/>
        <end position="18"/>
    </location>
</feature>
<evidence type="ECO:0000256" key="7">
    <source>
        <dbReference type="SAM" id="SignalP"/>
    </source>
</evidence>
<dbReference type="RefSeq" id="XP_018496256.1">
    <property type="nucleotide sequence ID" value="XM_018640740.1"/>
</dbReference>
<keyword evidence="3" id="KW-0479">Metal-binding</keyword>
<accession>A0AAJ7PAW4</accession>
<keyword evidence="5" id="KW-0106">Calcium</keyword>
<reference evidence="10" key="1">
    <citation type="submission" date="2025-08" db="UniProtKB">
        <authorList>
            <consortium name="RefSeq"/>
        </authorList>
    </citation>
    <scope>IDENTIFICATION</scope>
</reference>
<evidence type="ECO:0000256" key="5">
    <source>
        <dbReference type="ARBA" id="ARBA00022837"/>
    </source>
</evidence>
<protein>
    <submittedName>
        <fullName evidence="10">Arylsulfatase B</fullName>
    </submittedName>
</protein>
<comment type="similarity">
    <text evidence="2">Belongs to the sulfatase family.</text>
</comment>
<feature type="chain" id="PRO_5042592582" evidence="7">
    <location>
        <begin position="19"/>
        <end position="512"/>
    </location>
</feature>
<keyword evidence="7" id="KW-0732">Signal</keyword>
<evidence type="ECO:0000313" key="10">
    <source>
        <dbReference type="RefSeq" id="XP_018496256.1"/>
    </source>
</evidence>
<dbReference type="GeneID" id="100899672"/>
<evidence type="ECO:0000313" key="9">
    <source>
        <dbReference type="Proteomes" id="UP000694867"/>
    </source>
</evidence>
<dbReference type="Proteomes" id="UP000694867">
    <property type="component" value="Unplaced"/>
</dbReference>
<dbReference type="PANTHER" id="PTHR10342:SF273">
    <property type="entry name" value="RE14504P"/>
    <property type="match status" value="1"/>
</dbReference>
<dbReference type="AlphaFoldDB" id="A0AAJ7PAW4"/>
<dbReference type="Pfam" id="PF00884">
    <property type="entry name" value="Sulfatase"/>
    <property type="match status" value="1"/>
</dbReference>
<keyword evidence="4" id="KW-0378">Hydrolase</keyword>
<dbReference type="CDD" id="cd16029">
    <property type="entry name" value="4-S"/>
    <property type="match status" value="1"/>
</dbReference>
<dbReference type="InterPro" id="IPR017850">
    <property type="entry name" value="Alkaline_phosphatase_core_sf"/>
</dbReference>
<dbReference type="GO" id="GO:0008484">
    <property type="term" value="F:sulfuric ester hydrolase activity"/>
    <property type="evidence" value="ECO:0007669"/>
    <property type="project" value="InterPro"/>
</dbReference>
<organism evidence="9 10">
    <name type="scientific">Galendromus occidentalis</name>
    <name type="common">western predatory mite</name>
    <dbReference type="NCBI Taxonomy" id="34638"/>
    <lineage>
        <taxon>Eukaryota</taxon>
        <taxon>Metazoa</taxon>
        <taxon>Ecdysozoa</taxon>
        <taxon>Arthropoda</taxon>
        <taxon>Chelicerata</taxon>
        <taxon>Arachnida</taxon>
        <taxon>Acari</taxon>
        <taxon>Parasitiformes</taxon>
        <taxon>Mesostigmata</taxon>
        <taxon>Gamasina</taxon>
        <taxon>Phytoseioidea</taxon>
        <taxon>Phytoseiidae</taxon>
        <taxon>Typhlodrominae</taxon>
        <taxon>Galendromus</taxon>
    </lineage>
</organism>
<dbReference type="GO" id="GO:0046872">
    <property type="term" value="F:metal ion binding"/>
    <property type="evidence" value="ECO:0007669"/>
    <property type="project" value="UniProtKB-KW"/>
</dbReference>
<dbReference type="PROSITE" id="PS00523">
    <property type="entry name" value="SULFATASE_1"/>
    <property type="match status" value="1"/>
</dbReference>
<evidence type="ECO:0000256" key="2">
    <source>
        <dbReference type="ARBA" id="ARBA00008779"/>
    </source>
</evidence>
<dbReference type="InterPro" id="IPR047115">
    <property type="entry name" value="ARSB"/>
</dbReference>
<keyword evidence="6" id="KW-0325">Glycoprotein</keyword>
<name>A0AAJ7PAW4_9ACAR</name>
<evidence type="ECO:0000256" key="4">
    <source>
        <dbReference type="ARBA" id="ARBA00022801"/>
    </source>
</evidence>
<gene>
    <name evidence="10" type="primary">LOC100899672</name>
</gene>
<dbReference type="Gene3D" id="3.30.1120.10">
    <property type="match status" value="1"/>
</dbReference>
<sequence>MLGLACFVIVLRIANCAASSPNIVLIVIDDLGWDDISLHGSDQIPTPNIDKLAAEGVLLENYYTQAICTPSRGALMTGKYPIHLGLQYDVIQGAQPYGLPTDFKIMPQYLSGTCYKSHIIGKWHLGHSRSELLPTRRGFHSHFGFRLGHSDYFNHWGEESSPVKNEMYAGLDLWSNEVPIKKYHGTYANDLFTKRAISILETHNKTTPLFLYLAHQAVHVGDGENPLQAPLSFVKKFEGKIYDEKRKHYAAMVSAMDASIGELMHGISTNGFAENTIIFLTNDNGGPTNGMASSGSSNHPLRGCKYTLWEGGTRGSALFWYPKKLGAGTYKGMAHITDVLPTLLTASGNAVAGNFDGYDLWDALSTNAQPRKDLLYNIDPVTHSWAVRSGDFKLITDNALNGEYSGWYPTVESVNLTRTVKCGSASKACDGSKRPCLFNLAADPCEENDIFDERPDMVRKLMVKLNEYQTSMRPMENRPNSAAADPARFDFVWMPWEDYELGGLQNPQRRSQ</sequence>
<dbReference type="SUPFAM" id="SSF53649">
    <property type="entry name" value="Alkaline phosphatase-like"/>
    <property type="match status" value="1"/>
</dbReference>
<keyword evidence="9" id="KW-1185">Reference proteome</keyword>
<comment type="cofactor">
    <cofactor evidence="1">
        <name>Ca(2+)</name>
        <dbReference type="ChEBI" id="CHEBI:29108"/>
    </cofactor>
</comment>
<proteinExistence type="inferred from homology"/>
<evidence type="ECO:0000256" key="1">
    <source>
        <dbReference type="ARBA" id="ARBA00001913"/>
    </source>
</evidence>
<dbReference type="KEGG" id="goe:100899672"/>
<dbReference type="PANTHER" id="PTHR10342">
    <property type="entry name" value="ARYLSULFATASE"/>
    <property type="match status" value="1"/>
</dbReference>
<dbReference type="Gene3D" id="3.40.720.10">
    <property type="entry name" value="Alkaline Phosphatase, subunit A"/>
    <property type="match status" value="1"/>
</dbReference>